<keyword evidence="4" id="KW-1133">Transmembrane helix</keyword>
<evidence type="ECO:0000256" key="4">
    <source>
        <dbReference type="SAM" id="Phobius"/>
    </source>
</evidence>
<feature type="transmembrane region" description="Helical" evidence="4">
    <location>
        <begin position="42"/>
        <end position="69"/>
    </location>
</feature>
<gene>
    <name evidence="6" type="ORF">RXV79_02260</name>
</gene>
<dbReference type="InterPro" id="IPR004089">
    <property type="entry name" value="MCPsignal_dom"/>
</dbReference>
<name>A0ABZ0D2E7_9BURK</name>
<dbReference type="SUPFAM" id="SSF58104">
    <property type="entry name" value="Methyl-accepting chemotaxis protein (MCP) signaling domain"/>
    <property type="match status" value="1"/>
</dbReference>
<protein>
    <submittedName>
        <fullName evidence="6">Methyl-accepting chemotaxis protein</fullName>
    </submittedName>
</protein>
<evidence type="ECO:0000256" key="3">
    <source>
        <dbReference type="SAM" id="MobiDB-lite"/>
    </source>
</evidence>
<sequence>MTSSELVAEPAQRPDTPRPWRLGCALRAFCAAWSGRLLGLAGAVACIAFGAGASPWVVAAALLAAGVWLDRHHAARERQARLDTARYLEGSGQLGRQLMPVWSGHIETSRLQMESAISALSERFAGIVDRLDHAMKASDSAAGADHDSGGMAAMFASSQQELQGVLASLRQATESNNAMRGDVQGLSRFIEELRQMATDVAKIAAQTNLLAINAAIEAAHAGESGRSFSVLAQEVRKLSAESGETGRRMAEKVAVVADAIAQARESAEASASREAASISGCESSINSVLDGFRGVTEALAESADVLKRESLGIQADVCEALVQLQFQDRVSQVMTHVRQNIDMLPGQLSQGSEIYEREGRLVPLDVPGLLAELEKTYAMAEERSTHGGGGSAGAPKNEEITFF</sequence>
<dbReference type="EMBL" id="CP136336">
    <property type="protein sequence ID" value="WOB08894.1"/>
    <property type="molecule type" value="Genomic_DNA"/>
</dbReference>
<dbReference type="PANTHER" id="PTHR32089:SF112">
    <property type="entry name" value="LYSOZYME-LIKE PROTEIN-RELATED"/>
    <property type="match status" value="1"/>
</dbReference>
<evidence type="ECO:0000256" key="1">
    <source>
        <dbReference type="ARBA" id="ARBA00023224"/>
    </source>
</evidence>
<keyword evidence="1 2" id="KW-0807">Transducer</keyword>
<evidence type="ECO:0000259" key="5">
    <source>
        <dbReference type="PROSITE" id="PS50111"/>
    </source>
</evidence>
<evidence type="ECO:0000313" key="6">
    <source>
        <dbReference type="EMBL" id="WOB08894.1"/>
    </source>
</evidence>
<organism evidence="6 7">
    <name type="scientific">Piscinibacter gummiphilus</name>
    <dbReference type="NCBI Taxonomy" id="946333"/>
    <lineage>
        <taxon>Bacteria</taxon>
        <taxon>Pseudomonadati</taxon>
        <taxon>Pseudomonadota</taxon>
        <taxon>Betaproteobacteria</taxon>
        <taxon>Burkholderiales</taxon>
        <taxon>Sphaerotilaceae</taxon>
        <taxon>Piscinibacter</taxon>
    </lineage>
</organism>
<keyword evidence="4" id="KW-0472">Membrane</keyword>
<keyword evidence="4" id="KW-0812">Transmembrane</keyword>
<accession>A0ABZ0D2E7</accession>
<reference evidence="6 7" key="1">
    <citation type="submission" date="2023-10" db="EMBL/GenBank/DDBJ databases">
        <title>Bacteria for the degradation of biodegradable plastic PBAT(Polybutylene adipate terephthalate).</title>
        <authorList>
            <person name="Weon H.-Y."/>
            <person name="Yeon J."/>
        </authorList>
    </citation>
    <scope>NUCLEOTIDE SEQUENCE [LARGE SCALE GENOMIC DNA]</scope>
    <source>
        <strain evidence="6 7">SBD 7-3</strain>
    </source>
</reference>
<evidence type="ECO:0000256" key="2">
    <source>
        <dbReference type="PROSITE-ProRule" id="PRU00284"/>
    </source>
</evidence>
<dbReference type="RefSeq" id="WP_316701778.1">
    <property type="nucleotide sequence ID" value="NZ_CP136336.1"/>
</dbReference>
<feature type="domain" description="Methyl-accepting transducer" evidence="5">
    <location>
        <begin position="112"/>
        <end position="272"/>
    </location>
</feature>
<dbReference type="PROSITE" id="PS50111">
    <property type="entry name" value="CHEMOTAXIS_TRANSDUC_2"/>
    <property type="match status" value="1"/>
</dbReference>
<dbReference type="Gene3D" id="1.10.287.950">
    <property type="entry name" value="Methyl-accepting chemotaxis protein"/>
    <property type="match status" value="1"/>
</dbReference>
<feature type="region of interest" description="Disordered" evidence="3">
    <location>
        <begin position="383"/>
        <end position="403"/>
    </location>
</feature>
<evidence type="ECO:0000313" key="7">
    <source>
        <dbReference type="Proteomes" id="UP001303946"/>
    </source>
</evidence>
<dbReference type="Pfam" id="PF00015">
    <property type="entry name" value="MCPsignal"/>
    <property type="match status" value="1"/>
</dbReference>
<dbReference type="SMART" id="SM00283">
    <property type="entry name" value="MA"/>
    <property type="match status" value="1"/>
</dbReference>
<keyword evidence="7" id="KW-1185">Reference proteome</keyword>
<dbReference type="Proteomes" id="UP001303946">
    <property type="component" value="Chromosome"/>
</dbReference>
<dbReference type="PANTHER" id="PTHR32089">
    <property type="entry name" value="METHYL-ACCEPTING CHEMOTAXIS PROTEIN MCPB"/>
    <property type="match status" value="1"/>
</dbReference>
<proteinExistence type="predicted"/>